<dbReference type="RefSeq" id="WP_062953310.1">
    <property type="nucleotide sequence ID" value="NZ_LPVY01000024.1"/>
</dbReference>
<dbReference type="CDD" id="cd05253">
    <property type="entry name" value="UDP_GE_SDE_e"/>
    <property type="match status" value="1"/>
</dbReference>
<reference evidence="3 4" key="1">
    <citation type="submission" date="2015-12" db="EMBL/GenBank/DDBJ databases">
        <title>Genome sequence of Thalassospira lucentensis MCCC 1A02072.</title>
        <authorList>
            <person name="Lu L."/>
            <person name="Lai Q."/>
            <person name="Shao Z."/>
            <person name="Qian P."/>
        </authorList>
    </citation>
    <scope>NUCLEOTIDE SEQUENCE [LARGE SCALE GENOMIC DNA]</scope>
    <source>
        <strain evidence="3 4">MCCC 1A02072</strain>
    </source>
</reference>
<dbReference type="SUPFAM" id="SSF51735">
    <property type="entry name" value="NAD(P)-binding Rossmann-fold domains"/>
    <property type="match status" value="1"/>
</dbReference>
<gene>
    <name evidence="3" type="ORF">AUP42_07070</name>
</gene>
<organism evidence="3 4">
    <name type="scientific">Thalassospira lucentensis</name>
    <dbReference type="NCBI Taxonomy" id="168935"/>
    <lineage>
        <taxon>Bacteria</taxon>
        <taxon>Pseudomonadati</taxon>
        <taxon>Pseudomonadota</taxon>
        <taxon>Alphaproteobacteria</taxon>
        <taxon>Rhodospirillales</taxon>
        <taxon>Thalassospiraceae</taxon>
        <taxon>Thalassospira</taxon>
    </lineage>
</organism>
<accession>A0A154L0M7</accession>
<comment type="caution">
    <text evidence="3">The sequence shown here is derived from an EMBL/GenBank/DDBJ whole genome shotgun (WGS) entry which is preliminary data.</text>
</comment>
<sequence>MSDFVIPANEKVLVTGAAGFIGSHLCQKLLDQGSTVVGLDNVNDYYDVSLKEARLGRLEGRNGFRFVRMNLEDRDGIADLFATEKPTYVVNLAAQAGVRYSLENPHAYIDANLVGFTNILEGCRHNGVKHLVYASSSSVYGMNTEMPFSVHHNVDHPISLYAASKKANELMAHTYSHLYRLPTTGLRFFTVYGPWGRPDMALFLFTKAILEGRPIDVFNEGKMRRDFTYIDDIVEGVYRCISTIASPNPDWNPAKPDPASSSAPYRVFNIGNNSPVELMHMIGTLEKALGKTAEKNMLPMQAGDVPATYADVDALTDAVGFKPETSIETGIGRFVEWYRSFYG</sequence>
<protein>
    <submittedName>
        <fullName evidence="3">Capsular biosynthesis protein CpsI</fullName>
    </submittedName>
</protein>
<dbReference type="EMBL" id="LPVY01000024">
    <property type="protein sequence ID" value="KZB61039.1"/>
    <property type="molecule type" value="Genomic_DNA"/>
</dbReference>
<dbReference type="Gene3D" id="3.40.50.720">
    <property type="entry name" value="NAD(P)-binding Rossmann-like Domain"/>
    <property type="match status" value="1"/>
</dbReference>
<dbReference type="OrthoDB" id="9801785at2"/>
<dbReference type="InterPro" id="IPR036291">
    <property type="entry name" value="NAD(P)-bd_dom_sf"/>
</dbReference>
<dbReference type="InterPro" id="IPR001509">
    <property type="entry name" value="Epimerase_deHydtase"/>
</dbReference>
<dbReference type="Pfam" id="PF01370">
    <property type="entry name" value="Epimerase"/>
    <property type="match status" value="1"/>
</dbReference>
<dbReference type="Proteomes" id="UP000076335">
    <property type="component" value="Unassembled WGS sequence"/>
</dbReference>
<proteinExistence type="predicted"/>
<dbReference type="PRINTS" id="PR01713">
    <property type="entry name" value="NUCEPIMERASE"/>
</dbReference>
<evidence type="ECO:0000313" key="4">
    <source>
        <dbReference type="Proteomes" id="UP000076335"/>
    </source>
</evidence>
<name>A0A154L0M7_9PROT</name>
<evidence type="ECO:0000259" key="2">
    <source>
        <dbReference type="Pfam" id="PF01370"/>
    </source>
</evidence>
<evidence type="ECO:0000256" key="1">
    <source>
        <dbReference type="ARBA" id="ARBA00023027"/>
    </source>
</evidence>
<dbReference type="PANTHER" id="PTHR43574">
    <property type="entry name" value="EPIMERASE-RELATED"/>
    <property type="match status" value="1"/>
</dbReference>
<evidence type="ECO:0000313" key="3">
    <source>
        <dbReference type="EMBL" id="KZB61039.1"/>
    </source>
</evidence>
<keyword evidence="1" id="KW-0520">NAD</keyword>
<feature type="domain" description="NAD-dependent epimerase/dehydratase" evidence="2">
    <location>
        <begin position="12"/>
        <end position="246"/>
    </location>
</feature>
<dbReference type="AlphaFoldDB" id="A0A154L0M7"/>